<evidence type="ECO:0000256" key="1">
    <source>
        <dbReference type="SAM" id="Phobius"/>
    </source>
</evidence>
<organism evidence="3 4">
    <name type="scientific">Chryseobacterium koreense CCUG 49689</name>
    <dbReference type="NCBI Taxonomy" id="1304281"/>
    <lineage>
        <taxon>Bacteria</taxon>
        <taxon>Pseudomonadati</taxon>
        <taxon>Bacteroidota</taxon>
        <taxon>Flavobacteriia</taxon>
        <taxon>Flavobacteriales</taxon>
        <taxon>Weeksellaceae</taxon>
        <taxon>Chryseobacterium group</taxon>
        <taxon>Chryseobacterium</taxon>
    </lineage>
</organism>
<name>A0A0J7J1J3_9FLAO</name>
<feature type="transmembrane region" description="Helical" evidence="1">
    <location>
        <begin position="214"/>
        <end position="234"/>
    </location>
</feature>
<feature type="transmembrane region" description="Helical" evidence="1">
    <location>
        <begin position="141"/>
        <end position="158"/>
    </location>
</feature>
<keyword evidence="1" id="KW-1133">Transmembrane helix</keyword>
<feature type="transmembrane region" description="Helical" evidence="1">
    <location>
        <begin position="51"/>
        <end position="72"/>
    </location>
</feature>
<proteinExistence type="predicted"/>
<evidence type="ECO:0000259" key="2">
    <source>
        <dbReference type="Pfam" id="PF02517"/>
    </source>
</evidence>
<feature type="transmembrane region" description="Helical" evidence="1">
    <location>
        <begin position="170"/>
        <end position="186"/>
    </location>
</feature>
<feature type="transmembrane region" description="Helical" evidence="1">
    <location>
        <begin position="246"/>
        <end position="266"/>
    </location>
</feature>
<dbReference type="RefSeq" id="WP_048498897.1">
    <property type="nucleotide sequence ID" value="NZ_LFNG01000005.1"/>
</dbReference>
<feature type="domain" description="CAAX prenyl protease 2/Lysostaphin resistance protein A-like" evidence="2">
    <location>
        <begin position="141"/>
        <end position="226"/>
    </location>
</feature>
<feature type="transmembrane region" description="Helical" evidence="1">
    <location>
        <begin position="192"/>
        <end position="209"/>
    </location>
</feature>
<dbReference type="Pfam" id="PF02517">
    <property type="entry name" value="Rce1-like"/>
    <property type="match status" value="1"/>
</dbReference>
<dbReference type="STRING" id="1304281.ACM44_04655"/>
<dbReference type="PANTHER" id="PTHR36435">
    <property type="entry name" value="SLR1288 PROTEIN"/>
    <property type="match status" value="1"/>
</dbReference>
<keyword evidence="1" id="KW-0472">Membrane</keyword>
<accession>A0A0J7J1J3</accession>
<keyword evidence="3" id="KW-0378">Hydrolase</keyword>
<sequence>MYETPVRKKFTFGWKGALALVAGMIAGTSIMAVANIFSMFVLKDNLQYGDFYMIATNAAGFLGAIFAFDYLIYRPQTGRKLNFNLSTMNFSTYLLIFPMMLGMMFIAEFVTAQIPVTGPFFGKYYKFFSDLMSQMTNDRPTLILLAVIMAPLFEEIVFRGIIQGGLINRGVSPLKAILLSSIIFGLVHANPWQFVGAVFLGCVLGLVYYKTKSLLMPILLHAFNNLCSALLIFYGNTESFSESLQVSEYVVLGIGIVLFSAFYFLFMKKYRIQYSKNP</sequence>
<dbReference type="GO" id="GO:0006508">
    <property type="term" value="P:proteolysis"/>
    <property type="evidence" value="ECO:0007669"/>
    <property type="project" value="UniProtKB-KW"/>
</dbReference>
<dbReference type="PANTHER" id="PTHR36435:SF1">
    <property type="entry name" value="CAAX AMINO TERMINAL PROTEASE FAMILY PROTEIN"/>
    <property type="match status" value="1"/>
</dbReference>
<dbReference type="InterPro" id="IPR052710">
    <property type="entry name" value="CAAX_protease"/>
</dbReference>
<dbReference type="AlphaFoldDB" id="A0A0J7J1J3"/>
<dbReference type="GO" id="GO:0080120">
    <property type="term" value="P:CAAX-box protein maturation"/>
    <property type="evidence" value="ECO:0007669"/>
    <property type="project" value="UniProtKB-ARBA"/>
</dbReference>
<reference evidence="3 4" key="1">
    <citation type="journal article" date="2004" name="Int. J. Syst. Evol. Microbiol.">
        <title>Kaistella koreensis gen. nov., sp. nov., a novel member of the Chryseobacterium-Bergeyella-Riemerella branch.</title>
        <authorList>
            <person name="Kim M.K."/>
            <person name="Im W.T."/>
            <person name="Shin Y.K."/>
            <person name="Lim J.H."/>
            <person name="Kim S.H."/>
            <person name="Lee B.C."/>
            <person name="Park M.Y."/>
            <person name="Lee K.Y."/>
            <person name="Lee S.T."/>
        </authorList>
    </citation>
    <scope>NUCLEOTIDE SEQUENCE [LARGE SCALE GENOMIC DNA]</scope>
    <source>
        <strain evidence="3 4">CCUG 49689</strain>
    </source>
</reference>
<keyword evidence="4" id="KW-1185">Reference proteome</keyword>
<protein>
    <submittedName>
        <fullName evidence="3">CAAX protease</fullName>
    </submittedName>
</protein>
<feature type="transmembrane region" description="Helical" evidence="1">
    <location>
        <begin position="93"/>
        <end position="121"/>
    </location>
</feature>
<dbReference type="OrthoDB" id="158986at2"/>
<feature type="transmembrane region" description="Helical" evidence="1">
    <location>
        <begin position="12"/>
        <end position="39"/>
    </location>
</feature>
<dbReference type="PATRIC" id="fig|1304281.5.peg.1004"/>
<dbReference type="GO" id="GO:0004175">
    <property type="term" value="F:endopeptidase activity"/>
    <property type="evidence" value="ECO:0007669"/>
    <property type="project" value="UniProtKB-ARBA"/>
</dbReference>
<evidence type="ECO:0000313" key="4">
    <source>
        <dbReference type="Proteomes" id="UP000035900"/>
    </source>
</evidence>
<keyword evidence="1" id="KW-0812">Transmembrane</keyword>
<gene>
    <name evidence="3" type="ORF">ACM44_04655</name>
</gene>
<dbReference type="Proteomes" id="UP000035900">
    <property type="component" value="Unassembled WGS sequence"/>
</dbReference>
<dbReference type="InterPro" id="IPR003675">
    <property type="entry name" value="Rce1/LyrA-like_dom"/>
</dbReference>
<comment type="caution">
    <text evidence="3">The sequence shown here is derived from an EMBL/GenBank/DDBJ whole genome shotgun (WGS) entry which is preliminary data.</text>
</comment>
<dbReference type="EMBL" id="LFNG01000005">
    <property type="protein sequence ID" value="KMQ71931.1"/>
    <property type="molecule type" value="Genomic_DNA"/>
</dbReference>
<keyword evidence="3" id="KW-0645">Protease</keyword>
<evidence type="ECO:0000313" key="3">
    <source>
        <dbReference type="EMBL" id="KMQ71931.1"/>
    </source>
</evidence>